<feature type="region of interest" description="Disordered" evidence="1">
    <location>
        <begin position="1"/>
        <end position="21"/>
    </location>
</feature>
<protein>
    <recommendedName>
        <fullName evidence="4">DUF385 domain-containing protein</fullName>
    </recommendedName>
</protein>
<gene>
    <name evidence="2" type="ORF">QRX50_35255</name>
</gene>
<organism evidence="2 3">
    <name type="scientific">Amycolatopsis carbonis</name>
    <dbReference type="NCBI Taxonomy" id="715471"/>
    <lineage>
        <taxon>Bacteria</taxon>
        <taxon>Bacillati</taxon>
        <taxon>Actinomycetota</taxon>
        <taxon>Actinomycetes</taxon>
        <taxon>Pseudonocardiales</taxon>
        <taxon>Pseudonocardiaceae</taxon>
        <taxon>Amycolatopsis</taxon>
    </lineage>
</organism>
<evidence type="ECO:0008006" key="4">
    <source>
        <dbReference type="Google" id="ProtNLM"/>
    </source>
</evidence>
<sequence>MDSQVPSVGVSAQRRGQTMTSMMSVQLSTPPPALMRMVNPLVRRVLTSRVLAARIGTVSLVQVRGRRTGKVLRIPMGLHDIDGVLTAFTRRTWRLNFTGGVPVTVVRRSERREGEAVLVEPTRGQVGAALRAALDNGASPFDLGLKIARGFEPTVLDLDTAGLSMIQFVFDGGFR</sequence>
<dbReference type="AlphaFoldDB" id="A0A9Y2MQ10"/>
<proteinExistence type="predicted"/>
<evidence type="ECO:0000313" key="3">
    <source>
        <dbReference type="Proteomes" id="UP001236014"/>
    </source>
</evidence>
<evidence type="ECO:0000313" key="2">
    <source>
        <dbReference type="EMBL" id="WIX76675.1"/>
    </source>
</evidence>
<dbReference type="KEGG" id="acab:QRX50_35255"/>
<keyword evidence="3" id="KW-1185">Reference proteome</keyword>
<dbReference type="EMBL" id="CP127294">
    <property type="protein sequence ID" value="WIX76675.1"/>
    <property type="molecule type" value="Genomic_DNA"/>
</dbReference>
<dbReference type="RefSeq" id="WP_285967423.1">
    <property type="nucleotide sequence ID" value="NZ_CP127294.1"/>
</dbReference>
<reference evidence="2 3" key="1">
    <citation type="submission" date="2023-06" db="EMBL/GenBank/DDBJ databases">
        <authorList>
            <person name="Oyuntsetseg B."/>
            <person name="Kim S.B."/>
        </authorList>
    </citation>
    <scope>NUCLEOTIDE SEQUENCE [LARGE SCALE GENOMIC DNA]</scope>
    <source>
        <strain evidence="2 3">2-15</strain>
    </source>
</reference>
<evidence type="ECO:0000256" key="1">
    <source>
        <dbReference type="SAM" id="MobiDB-lite"/>
    </source>
</evidence>
<accession>A0A9Y2MQ10</accession>
<dbReference type="Proteomes" id="UP001236014">
    <property type="component" value="Chromosome"/>
</dbReference>
<name>A0A9Y2MQ10_9PSEU</name>